<dbReference type="EMBL" id="AP022610">
    <property type="protein sequence ID" value="BBZ31047.1"/>
    <property type="molecule type" value="Genomic_DNA"/>
</dbReference>
<dbReference type="SUPFAM" id="SSF52799">
    <property type="entry name" value="(Phosphotyrosine protein) phosphatases II"/>
    <property type="match status" value="1"/>
</dbReference>
<dbReference type="GO" id="GO:0004721">
    <property type="term" value="F:phosphoprotein phosphatase activity"/>
    <property type="evidence" value="ECO:0007669"/>
    <property type="project" value="InterPro"/>
</dbReference>
<evidence type="ECO:0000256" key="1">
    <source>
        <dbReference type="ARBA" id="ARBA00009580"/>
    </source>
</evidence>
<dbReference type="KEGG" id="mmag:MMAD_53420"/>
<dbReference type="PANTHER" id="PTHR31126">
    <property type="entry name" value="TYROSINE-PROTEIN PHOSPHATASE"/>
    <property type="match status" value="1"/>
</dbReference>
<name>A0A7I7XP68_9MYCO</name>
<dbReference type="Proteomes" id="UP000466517">
    <property type="component" value="Chromosome"/>
</dbReference>
<dbReference type="InterPro" id="IPR026893">
    <property type="entry name" value="Tyr/Ser_Pase_IphP-type"/>
</dbReference>
<dbReference type="AlphaFoldDB" id="A0A7I7XP68"/>
<dbReference type="Pfam" id="PF13350">
    <property type="entry name" value="Y_phosphatase3"/>
    <property type="match status" value="1"/>
</dbReference>
<protein>
    <submittedName>
        <fullName evidence="2">Phosphotyrosine protein phosphatase</fullName>
    </submittedName>
</protein>
<evidence type="ECO:0000313" key="2">
    <source>
        <dbReference type="EMBL" id="BBZ31047.1"/>
    </source>
</evidence>
<accession>A0A7I7XP68</accession>
<organism evidence="2 3">
    <name type="scientific">Mycolicibacterium madagascariense</name>
    <dbReference type="NCBI Taxonomy" id="212765"/>
    <lineage>
        <taxon>Bacteria</taxon>
        <taxon>Bacillati</taxon>
        <taxon>Actinomycetota</taxon>
        <taxon>Actinomycetes</taxon>
        <taxon>Mycobacteriales</taxon>
        <taxon>Mycobacteriaceae</taxon>
        <taxon>Mycolicibacterium</taxon>
    </lineage>
</organism>
<keyword evidence="3" id="KW-1185">Reference proteome</keyword>
<dbReference type="PANTHER" id="PTHR31126:SF1">
    <property type="entry name" value="TYROSINE SPECIFIC PROTEIN PHOSPHATASES DOMAIN-CONTAINING PROTEIN"/>
    <property type="match status" value="1"/>
</dbReference>
<reference evidence="2 3" key="1">
    <citation type="journal article" date="2019" name="Emerg. Microbes Infect.">
        <title>Comprehensive subspecies identification of 175 nontuberculous mycobacteria species based on 7547 genomic profiles.</title>
        <authorList>
            <person name="Matsumoto Y."/>
            <person name="Kinjo T."/>
            <person name="Motooka D."/>
            <person name="Nabeya D."/>
            <person name="Jung N."/>
            <person name="Uechi K."/>
            <person name="Horii T."/>
            <person name="Iida T."/>
            <person name="Fujita J."/>
            <person name="Nakamura S."/>
        </authorList>
    </citation>
    <scope>NUCLEOTIDE SEQUENCE [LARGE SCALE GENOMIC DNA]</scope>
    <source>
        <strain evidence="2 3">JCM 13574</strain>
    </source>
</reference>
<proteinExistence type="inferred from homology"/>
<dbReference type="Gene3D" id="3.90.190.10">
    <property type="entry name" value="Protein tyrosine phosphatase superfamily"/>
    <property type="match status" value="1"/>
</dbReference>
<sequence length="278" mass="29995">MVSSGTGVSTGNELSGAWNFRDVAEQTGIRPGRLFRSSELSRLDDAGRAALATLGVGDVVDLRSEREVERRGSGRVPDGVSVHQLPFHELAVGDGTDAPHDTAFQKMLTAETDDAAEAEAAAAAGRFMNQEYDQFPRLPGAHIAVRQVISLLADERPVIAHCFAGKDRTGFTVALVLDAIGVGREQIMADFLRSNAAAPQLRERILESVRTRAAESATPEIVTFAEARLTDEVIGVREEYLDTAWRAIEADYGSTANYLAALGVNDEQVMRLRTSLLA</sequence>
<gene>
    <name evidence="2" type="ORF">MMAD_53420</name>
</gene>
<comment type="similarity">
    <text evidence="1">Belongs to the protein-tyrosine phosphatase family.</text>
</comment>
<dbReference type="InterPro" id="IPR029021">
    <property type="entry name" value="Prot-tyrosine_phosphatase-like"/>
</dbReference>
<evidence type="ECO:0000313" key="3">
    <source>
        <dbReference type="Proteomes" id="UP000466517"/>
    </source>
</evidence>